<dbReference type="CDD" id="cd00191">
    <property type="entry name" value="TY"/>
    <property type="match status" value="2"/>
</dbReference>
<comment type="subcellular location">
    <subcellularLocation>
        <location evidence="1">Secreted</location>
    </subcellularLocation>
</comment>
<feature type="domain" description="Thyroglobulin type-1" evidence="10">
    <location>
        <begin position="79"/>
        <end position="153"/>
    </location>
</feature>
<dbReference type="STRING" id="32264.T1L212"/>
<evidence type="ECO:0000256" key="7">
    <source>
        <dbReference type="PROSITE-ProRule" id="PRU00500"/>
    </source>
</evidence>
<dbReference type="InterPro" id="IPR019577">
    <property type="entry name" value="SPARC/Testican_Ca-bd-dom"/>
</dbReference>
<dbReference type="InterPro" id="IPR011992">
    <property type="entry name" value="EF-hand-dom_pair"/>
</dbReference>
<dbReference type="PANTHER" id="PTHR12352">
    <property type="entry name" value="SECRETED MODULAR CALCIUM-BINDING PROTEIN"/>
    <property type="match status" value="1"/>
</dbReference>
<keyword evidence="6" id="KW-0325">Glycoprotein</keyword>
<evidence type="ECO:0000256" key="8">
    <source>
        <dbReference type="SAM" id="MobiDB-lite"/>
    </source>
</evidence>
<dbReference type="eggNOG" id="KOG4578">
    <property type="taxonomic scope" value="Eukaryota"/>
</dbReference>
<dbReference type="Gene3D" id="1.10.238.10">
    <property type="entry name" value="EF-hand"/>
    <property type="match status" value="2"/>
</dbReference>
<keyword evidence="5 7" id="KW-1015">Disulfide bond</keyword>
<dbReference type="PROSITE" id="PS00018">
    <property type="entry name" value="EF_HAND_1"/>
    <property type="match status" value="2"/>
</dbReference>
<evidence type="ECO:0000256" key="4">
    <source>
        <dbReference type="ARBA" id="ARBA00022837"/>
    </source>
</evidence>
<sequence length="599" mass="67993">MINFTKIVLIITIQVIGLSSISLSSPLSSSVSSNCSILPGCESEGPLCSSEGKTYKTKCDLLVDLCKRPGILIVAKYPCSTCLLERSANLAVKLESDHQSGKEILIPECDLTKGLYKAQQCHKETGYCWCVDVNNGKPIWKTSAKGDKASTDCDILARKINRKRRPRRDKKKCTRAEKNELIKDLINLFSTEYEKQFNQQKADSQTLIKYKFASLDINKDEQINRREMKDLRESVNRKAGQNNCAASFFKVLDNNSDKKISLSEWTSFFTNQRPVNDRSDIAESRKVQARPSDVALWSSNISSVHGLLLLNQKPKSETQDNKDEDTEDEGDSDDNGFSIESIAFKPNCSESRQIALKNSANFSHSKTLIPSCNNQDSFLYNEVQCHELPGFCFCVRPSSGQLIPGISSKLPAKPDCSQRMIRKRLSNPRKGCFPQKALRFKHFLIKNFREEYKRENPNDRNFETSTLISWKFNKIDRDANRLIETSEWAGFELSLKSLISRLQNFRRCARNFVQRDCDSNQDGKIEWKEWKSCIYAPDTRRDTSHSSLSTTTAPLKMAEPSTSPTLDSPSHSPQTKQKSQIDVQKRKGRNPFLPILKGD</sequence>
<dbReference type="GO" id="GO:0005604">
    <property type="term" value="C:basement membrane"/>
    <property type="evidence" value="ECO:0007669"/>
    <property type="project" value="TreeGrafter"/>
</dbReference>
<dbReference type="EMBL" id="CAEY01000924">
    <property type="status" value="NOT_ANNOTATED_CDS"/>
    <property type="molecule type" value="Genomic_DNA"/>
</dbReference>
<name>T1L212_TETUR</name>
<reference evidence="12" key="1">
    <citation type="submission" date="2011-08" db="EMBL/GenBank/DDBJ databases">
        <authorList>
            <person name="Rombauts S."/>
        </authorList>
    </citation>
    <scope>NUCLEOTIDE SEQUENCE</scope>
    <source>
        <strain evidence="12">London</strain>
    </source>
</reference>
<dbReference type="SMART" id="SM00211">
    <property type="entry name" value="TY"/>
    <property type="match status" value="2"/>
</dbReference>
<dbReference type="GO" id="GO:0005615">
    <property type="term" value="C:extracellular space"/>
    <property type="evidence" value="ECO:0007669"/>
    <property type="project" value="TreeGrafter"/>
</dbReference>
<dbReference type="InterPro" id="IPR051950">
    <property type="entry name" value="Dev_reg/Prot_inhib"/>
</dbReference>
<evidence type="ECO:0000313" key="11">
    <source>
        <dbReference type="EnsemblMetazoa" id="tetur32g01640.1"/>
    </source>
</evidence>
<proteinExistence type="predicted"/>
<evidence type="ECO:0000256" key="9">
    <source>
        <dbReference type="SAM" id="SignalP"/>
    </source>
</evidence>
<dbReference type="PANTHER" id="PTHR12352:SF30">
    <property type="entry name" value="FI05255P"/>
    <property type="match status" value="1"/>
</dbReference>
<comment type="caution">
    <text evidence="7">Lacks conserved residue(s) required for the propagation of feature annotation.</text>
</comment>
<feature type="chain" id="PRO_5004582029" description="Thyroglobulin type-1 domain-containing protein" evidence="9">
    <location>
        <begin position="21"/>
        <end position="599"/>
    </location>
</feature>
<keyword evidence="12" id="KW-1185">Reference proteome</keyword>
<feature type="region of interest" description="Disordered" evidence="8">
    <location>
        <begin position="540"/>
        <end position="599"/>
    </location>
</feature>
<keyword evidence="2" id="KW-0964">Secreted</keyword>
<evidence type="ECO:0000259" key="10">
    <source>
        <dbReference type="PROSITE" id="PS51162"/>
    </source>
</evidence>
<evidence type="ECO:0000313" key="12">
    <source>
        <dbReference type="Proteomes" id="UP000015104"/>
    </source>
</evidence>
<reference evidence="11" key="2">
    <citation type="submission" date="2015-06" db="UniProtKB">
        <authorList>
            <consortium name="EnsemblMetazoa"/>
        </authorList>
    </citation>
    <scope>IDENTIFICATION</scope>
</reference>
<feature type="region of interest" description="Disordered" evidence="8">
    <location>
        <begin position="312"/>
        <end position="336"/>
    </location>
</feature>
<evidence type="ECO:0000256" key="3">
    <source>
        <dbReference type="ARBA" id="ARBA00022737"/>
    </source>
</evidence>
<dbReference type="Proteomes" id="UP000015104">
    <property type="component" value="Unassembled WGS sequence"/>
</dbReference>
<keyword evidence="4" id="KW-0106">Calcium</keyword>
<keyword evidence="9" id="KW-0732">Signal</keyword>
<dbReference type="PROSITE" id="PS51162">
    <property type="entry name" value="THYROGLOBULIN_1_2"/>
    <property type="match status" value="2"/>
</dbReference>
<dbReference type="InterPro" id="IPR018247">
    <property type="entry name" value="EF_Hand_1_Ca_BS"/>
</dbReference>
<dbReference type="SUPFAM" id="SSF47473">
    <property type="entry name" value="EF-hand"/>
    <property type="match status" value="2"/>
</dbReference>
<evidence type="ECO:0000256" key="6">
    <source>
        <dbReference type="ARBA" id="ARBA00023180"/>
    </source>
</evidence>
<evidence type="ECO:0000256" key="5">
    <source>
        <dbReference type="ARBA" id="ARBA00023157"/>
    </source>
</evidence>
<dbReference type="GO" id="GO:0005509">
    <property type="term" value="F:calcium ion binding"/>
    <property type="evidence" value="ECO:0007669"/>
    <property type="project" value="InterPro"/>
</dbReference>
<organism evidence="11 12">
    <name type="scientific">Tetranychus urticae</name>
    <name type="common">Two-spotted spider mite</name>
    <dbReference type="NCBI Taxonomy" id="32264"/>
    <lineage>
        <taxon>Eukaryota</taxon>
        <taxon>Metazoa</taxon>
        <taxon>Ecdysozoa</taxon>
        <taxon>Arthropoda</taxon>
        <taxon>Chelicerata</taxon>
        <taxon>Arachnida</taxon>
        <taxon>Acari</taxon>
        <taxon>Acariformes</taxon>
        <taxon>Trombidiformes</taxon>
        <taxon>Prostigmata</taxon>
        <taxon>Eleutherengona</taxon>
        <taxon>Raphignathae</taxon>
        <taxon>Tetranychoidea</taxon>
        <taxon>Tetranychidae</taxon>
        <taxon>Tetranychus</taxon>
    </lineage>
</organism>
<dbReference type="Pfam" id="PF10591">
    <property type="entry name" value="SPARC_Ca_bdg"/>
    <property type="match status" value="2"/>
</dbReference>
<evidence type="ECO:0000256" key="2">
    <source>
        <dbReference type="ARBA" id="ARBA00022525"/>
    </source>
</evidence>
<feature type="disulfide bond" evidence="7">
    <location>
        <begin position="385"/>
        <end position="392"/>
    </location>
</feature>
<keyword evidence="3" id="KW-0677">Repeat</keyword>
<dbReference type="GO" id="GO:0030198">
    <property type="term" value="P:extracellular matrix organization"/>
    <property type="evidence" value="ECO:0007669"/>
    <property type="project" value="TreeGrafter"/>
</dbReference>
<dbReference type="Gene3D" id="4.10.800.10">
    <property type="entry name" value="Thyroglobulin type-1"/>
    <property type="match status" value="2"/>
</dbReference>
<dbReference type="OrthoDB" id="5986054at2759"/>
<dbReference type="Pfam" id="PF00086">
    <property type="entry name" value="Thyroglobulin_1"/>
    <property type="match status" value="2"/>
</dbReference>
<protein>
    <recommendedName>
        <fullName evidence="10">Thyroglobulin type-1 domain-containing protein</fullName>
    </recommendedName>
</protein>
<dbReference type="HOGENOM" id="CLU_023483_1_0_1"/>
<evidence type="ECO:0000256" key="1">
    <source>
        <dbReference type="ARBA" id="ARBA00004613"/>
    </source>
</evidence>
<dbReference type="Gene3D" id="3.30.60.30">
    <property type="match status" value="1"/>
</dbReference>
<feature type="domain" description="Thyroglobulin type-1" evidence="10">
    <location>
        <begin position="345"/>
        <end position="416"/>
    </location>
</feature>
<dbReference type="OMA" id="KRMGPNP"/>
<dbReference type="EnsemblMetazoa" id="tetur32g01640.1">
    <property type="protein sequence ID" value="tetur32g01640.1"/>
    <property type="gene ID" value="tetur32g01640"/>
</dbReference>
<dbReference type="KEGG" id="tut:107369452"/>
<gene>
    <name evidence="11" type="primary">107369452</name>
</gene>
<accession>T1L212</accession>
<feature type="signal peptide" evidence="9">
    <location>
        <begin position="1"/>
        <end position="20"/>
    </location>
</feature>
<feature type="compositionally biased region" description="Acidic residues" evidence="8">
    <location>
        <begin position="322"/>
        <end position="334"/>
    </location>
</feature>
<dbReference type="SUPFAM" id="SSF57610">
    <property type="entry name" value="Thyroglobulin type-1 domain"/>
    <property type="match status" value="2"/>
</dbReference>
<dbReference type="InterPro" id="IPR036857">
    <property type="entry name" value="Thyroglobulin_1_sf"/>
</dbReference>
<feature type="compositionally biased region" description="Polar residues" evidence="8">
    <location>
        <begin position="560"/>
        <end position="582"/>
    </location>
</feature>
<dbReference type="AlphaFoldDB" id="T1L212"/>
<dbReference type="GO" id="GO:0050840">
    <property type="term" value="F:extracellular matrix binding"/>
    <property type="evidence" value="ECO:0007669"/>
    <property type="project" value="TreeGrafter"/>
</dbReference>
<dbReference type="GO" id="GO:0008201">
    <property type="term" value="F:heparin binding"/>
    <property type="evidence" value="ECO:0007669"/>
    <property type="project" value="TreeGrafter"/>
</dbReference>
<dbReference type="InterPro" id="IPR000716">
    <property type="entry name" value="Thyroglobulin_1"/>
</dbReference>
<feature type="disulfide bond" evidence="7">
    <location>
        <begin position="121"/>
        <end position="128"/>
    </location>
</feature>